<evidence type="ECO:0000256" key="5">
    <source>
        <dbReference type="ARBA" id="ARBA00023136"/>
    </source>
</evidence>
<dbReference type="InterPro" id="IPR020846">
    <property type="entry name" value="MFS_dom"/>
</dbReference>
<dbReference type="Pfam" id="PF07690">
    <property type="entry name" value="MFS_1"/>
    <property type="match status" value="1"/>
</dbReference>
<keyword evidence="4 6" id="KW-1133">Transmembrane helix</keyword>
<feature type="transmembrane region" description="Helical" evidence="6">
    <location>
        <begin position="105"/>
        <end position="125"/>
    </location>
</feature>
<keyword evidence="2" id="KW-0813">Transport</keyword>
<name>A0A2T2X1B2_SULTH</name>
<dbReference type="Proteomes" id="UP000242705">
    <property type="component" value="Unassembled WGS sequence"/>
</dbReference>
<dbReference type="PROSITE" id="PS50850">
    <property type="entry name" value="MFS"/>
    <property type="match status" value="1"/>
</dbReference>
<feature type="domain" description="Major facilitator superfamily (MFS) profile" evidence="7">
    <location>
        <begin position="18"/>
        <end position="263"/>
    </location>
</feature>
<comment type="subcellular location">
    <subcellularLocation>
        <location evidence="1">Cell membrane</location>
        <topology evidence="1">Multi-pass membrane protein</topology>
    </subcellularLocation>
</comment>
<keyword evidence="3 6" id="KW-0812">Transmembrane</keyword>
<feature type="transmembrane region" description="Helical" evidence="6">
    <location>
        <begin position="82"/>
        <end position="99"/>
    </location>
</feature>
<dbReference type="PANTHER" id="PTHR23530:SF1">
    <property type="entry name" value="PERMEASE, MAJOR FACILITATOR SUPERFAMILY-RELATED"/>
    <property type="match status" value="1"/>
</dbReference>
<dbReference type="PANTHER" id="PTHR23530">
    <property type="entry name" value="TRANSPORT PROTEIN-RELATED"/>
    <property type="match status" value="1"/>
</dbReference>
<feature type="transmembrane region" description="Helical" evidence="6">
    <location>
        <begin position="174"/>
        <end position="196"/>
    </location>
</feature>
<gene>
    <name evidence="8" type="ORF">C7B47_06115</name>
</gene>
<protein>
    <recommendedName>
        <fullName evidence="7">Major facilitator superfamily (MFS) profile domain-containing protein</fullName>
    </recommendedName>
</protein>
<dbReference type="AlphaFoldDB" id="A0A2T2X1B2"/>
<dbReference type="SUPFAM" id="SSF103473">
    <property type="entry name" value="MFS general substrate transporter"/>
    <property type="match status" value="1"/>
</dbReference>
<dbReference type="GO" id="GO:0022857">
    <property type="term" value="F:transmembrane transporter activity"/>
    <property type="evidence" value="ECO:0007669"/>
    <property type="project" value="InterPro"/>
</dbReference>
<dbReference type="InterPro" id="IPR036259">
    <property type="entry name" value="MFS_trans_sf"/>
</dbReference>
<reference evidence="8 9" key="1">
    <citation type="journal article" date="2014" name="BMC Genomics">
        <title>Comparison of environmental and isolate Sulfobacillus genomes reveals diverse carbon, sulfur, nitrogen, and hydrogen metabolisms.</title>
        <authorList>
            <person name="Justice N.B."/>
            <person name="Norman A."/>
            <person name="Brown C.T."/>
            <person name="Singh A."/>
            <person name="Thomas B.C."/>
            <person name="Banfield J.F."/>
        </authorList>
    </citation>
    <scope>NUCLEOTIDE SEQUENCE [LARGE SCALE GENOMIC DNA]</scope>
    <source>
        <strain evidence="8">AMDSBA5</strain>
    </source>
</reference>
<evidence type="ECO:0000256" key="2">
    <source>
        <dbReference type="ARBA" id="ARBA00022448"/>
    </source>
</evidence>
<dbReference type="GO" id="GO:0005886">
    <property type="term" value="C:plasma membrane"/>
    <property type="evidence" value="ECO:0007669"/>
    <property type="project" value="UniProtKB-SubCell"/>
</dbReference>
<evidence type="ECO:0000256" key="3">
    <source>
        <dbReference type="ARBA" id="ARBA00022692"/>
    </source>
</evidence>
<organism evidence="8 9">
    <name type="scientific">Sulfobacillus thermosulfidooxidans</name>
    <dbReference type="NCBI Taxonomy" id="28034"/>
    <lineage>
        <taxon>Bacteria</taxon>
        <taxon>Bacillati</taxon>
        <taxon>Bacillota</taxon>
        <taxon>Clostridia</taxon>
        <taxon>Eubacteriales</taxon>
        <taxon>Clostridiales Family XVII. Incertae Sedis</taxon>
        <taxon>Sulfobacillus</taxon>
    </lineage>
</organism>
<evidence type="ECO:0000256" key="4">
    <source>
        <dbReference type="ARBA" id="ARBA00022989"/>
    </source>
</evidence>
<feature type="transmembrane region" description="Helical" evidence="6">
    <location>
        <begin position="53"/>
        <end position="70"/>
    </location>
</feature>
<dbReference type="Gene3D" id="1.20.1250.20">
    <property type="entry name" value="MFS general substrate transporter like domains"/>
    <property type="match status" value="1"/>
</dbReference>
<accession>A0A2T2X1B2</accession>
<evidence type="ECO:0000259" key="7">
    <source>
        <dbReference type="PROSITE" id="PS50850"/>
    </source>
</evidence>
<keyword evidence="5 6" id="KW-0472">Membrane</keyword>
<evidence type="ECO:0000313" key="9">
    <source>
        <dbReference type="Proteomes" id="UP000242705"/>
    </source>
</evidence>
<dbReference type="InterPro" id="IPR053160">
    <property type="entry name" value="MFS_DHA3_Transporter"/>
</dbReference>
<evidence type="ECO:0000256" key="1">
    <source>
        <dbReference type="ARBA" id="ARBA00004651"/>
    </source>
</evidence>
<dbReference type="InterPro" id="IPR011701">
    <property type="entry name" value="MFS"/>
</dbReference>
<dbReference type="EMBL" id="PXYX01000007">
    <property type="protein sequence ID" value="PSR28274.1"/>
    <property type="molecule type" value="Genomic_DNA"/>
</dbReference>
<proteinExistence type="predicted"/>
<sequence length="263" mass="27926">MSMKLKESFHAIKMLPNAVLVYAILMILLSITDRVFGSLYIVDMTKNGMTVESMGIIASLALTIMTLVDFPSGVLADIHGRTKVLAIGLAVWSLGLLLFGLSRTFLGFAISMAVWAAGIGTVGGLPQTWIVDALGDTGRADDKEVVLPYVSSVSQISGAIAAGASTVVVGLGMAWLFGAQALLAVIACFVAIFGMMENYGAKTRTHVAVGKIIKVLTETSKMRLVVLRAMVSSGTLSLFLTFWQVYLLRQLHASSRLVGPLVG</sequence>
<evidence type="ECO:0000313" key="8">
    <source>
        <dbReference type="EMBL" id="PSR28274.1"/>
    </source>
</evidence>
<comment type="caution">
    <text evidence="8">The sequence shown here is derived from an EMBL/GenBank/DDBJ whole genome shotgun (WGS) entry which is preliminary data.</text>
</comment>
<feature type="transmembrane region" description="Helical" evidence="6">
    <location>
        <begin position="225"/>
        <end position="246"/>
    </location>
</feature>
<evidence type="ECO:0000256" key="6">
    <source>
        <dbReference type="SAM" id="Phobius"/>
    </source>
</evidence>